<feature type="transmembrane region" description="Helical" evidence="1">
    <location>
        <begin position="77"/>
        <end position="95"/>
    </location>
</feature>
<name>A0ABY3WD18_9MICC</name>
<dbReference type="EMBL" id="CP093326">
    <property type="protein sequence ID" value="UNK46291.1"/>
    <property type="molecule type" value="Genomic_DNA"/>
</dbReference>
<keyword evidence="1" id="KW-1133">Transmembrane helix</keyword>
<keyword evidence="1" id="KW-0472">Membrane</keyword>
<accession>A0ABY3WD18</accession>
<reference evidence="3 4" key="1">
    <citation type="submission" date="2022-03" db="EMBL/GenBank/DDBJ databases">
        <title>Isotopic signatures of nitrous oxide derived from detoxification processes.</title>
        <authorList>
            <person name="Behrendt U."/>
            <person name="Buchen C."/>
            <person name="Well R."/>
            <person name="Ulrich A."/>
            <person name="Rohe L."/>
            <person name="Kolb S."/>
            <person name="Schloter M."/>
            <person name="Horn M.A."/>
            <person name="Augustin J."/>
        </authorList>
    </citation>
    <scope>NUCLEOTIDE SEQUENCE [LARGE SCALE GENOMIC DNA]</scope>
    <source>
        <strain evidence="3 4">S4-C24</strain>
    </source>
</reference>
<evidence type="ECO:0000313" key="4">
    <source>
        <dbReference type="Proteomes" id="UP000829069"/>
    </source>
</evidence>
<sequence>MTPHRETPAEGSEAVNVIDDDLTPEELAAQWEAEAPPPAGPIANLASSLVVLALGVAGLVMSIGLGLGTPSQPRPGMWPFVVSLIIAVLALAQLINGRRGGRDGEKFSKLSWLAAIGFVTLLAMVWLMPMIGFEVPALLLCLIWMKFLGGETWRGAVLYSLLVVAAFYGIFILALGTSIPHLF</sequence>
<dbReference type="Pfam" id="PF07331">
    <property type="entry name" value="TctB"/>
    <property type="match status" value="1"/>
</dbReference>
<feature type="transmembrane region" description="Helical" evidence="1">
    <location>
        <begin position="115"/>
        <end position="144"/>
    </location>
</feature>
<gene>
    <name evidence="3" type="ORF">MNQ99_02685</name>
</gene>
<dbReference type="InterPro" id="IPR009936">
    <property type="entry name" value="DUF1468"/>
</dbReference>
<feature type="domain" description="DUF1468" evidence="2">
    <location>
        <begin position="46"/>
        <end position="180"/>
    </location>
</feature>
<organism evidence="3 4">
    <name type="scientific">Arthrobacter sulfonylureivorans</name>
    <dbReference type="NCBI Taxonomy" id="2486855"/>
    <lineage>
        <taxon>Bacteria</taxon>
        <taxon>Bacillati</taxon>
        <taxon>Actinomycetota</taxon>
        <taxon>Actinomycetes</taxon>
        <taxon>Micrococcales</taxon>
        <taxon>Micrococcaceae</taxon>
        <taxon>Arthrobacter</taxon>
    </lineage>
</organism>
<dbReference type="RefSeq" id="WP_241914339.1">
    <property type="nucleotide sequence ID" value="NZ_CP093326.1"/>
</dbReference>
<evidence type="ECO:0000313" key="3">
    <source>
        <dbReference type="EMBL" id="UNK46291.1"/>
    </source>
</evidence>
<evidence type="ECO:0000256" key="1">
    <source>
        <dbReference type="SAM" id="Phobius"/>
    </source>
</evidence>
<proteinExistence type="predicted"/>
<feature type="transmembrane region" description="Helical" evidence="1">
    <location>
        <begin position="45"/>
        <end position="65"/>
    </location>
</feature>
<keyword evidence="4" id="KW-1185">Reference proteome</keyword>
<protein>
    <submittedName>
        <fullName evidence="3">Tripartite tricarboxylate transporter TctB family protein</fullName>
    </submittedName>
</protein>
<evidence type="ECO:0000259" key="2">
    <source>
        <dbReference type="Pfam" id="PF07331"/>
    </source>
</evidence>
<keyword evidence="1" id="KW-0812">Transmembrane</keyword>
<feature type="transmembrane region" description="Helical" evidence="1">
    <location>
        <begin position="156"/>
        <end position="179"/>
    </location>
</feature>
<dbReference type="Proteomes" id="UP000829069">
    <property type="component" value="Chromosome"/>
</dbReference>